<name>A0A6S7BN35_9BURK</name>
<evidence type="ECO:0000259" key="5">
    <source>
        <dbReference type="SMART" id="SM00903"/>
    </source>
</evidence>
<keyword evidence="3" id="KW-0288">FMN</keyword>
<feature type="domain" description="Flavin reductase like" evidence="5">
    <location>
        <begin position="22"/>
        <end position="184"/>
    </location>
</feature>
<accession>A0A6S7BN35</accession>
<evidence type="ECO:0000256" key="4">
    <source>
        <dbReference type="ARBA" id="ARBA00038054"/>
    </source>
</evidence>
<comment type="similarity">
    <text evidence="4">Belongs to the flavoredoxin family.</text>
</comment>
<evidence type="ECO:0000256" key="2">
    <source>
        <dbReference type="ARBA" id="ARBA00022630"/>
    </source>
</evidence>
<proteinExistence type="inferred from homology"/>
<comment type="cofactor">
    <cofactor evidence="1">
        <name>FMN</name>
        <dbReference type="ChEBI" id="CHEBI:58210"/>
    </cofactor>
</comment>
<organism evidence="6 7">
    <name type="scientific">Paraburkholderia ultramafica</name>
    <dbReference type="NCBI Taxonomy" id="1544867"/>
    <lineage>
        <taxon>Bacteria</taxon>
        <taxon>Pseudomonadati</taxon>
        <taxon>Pseudomonadota</taxon>
        <taxon>Betaproteobacteria</taxon>
        <taxon>Burkholderiales</taxon>
        <taxon>Burkholderiaceae</taxon>
        <taxon>Paraburkholderia</taxon>
    </lineage>
</organism>
<dbReference type="AlphaFoldDB" id="A0A6S7BN35"/>
<dbReference type="SMART" id="SM00903">
    <property type="entry name" value="Flavin_Reduct"/>
    <property type="match status" value="1"/>
</dbReference>
<dbReference type="InterPro" id="IPR002563">
    <property type="entry name" value="Flavin_Rdtase-like_dom"/>
</dbReference>
<dbReference type="PANTHER" id="PTHR33798">
    <property type="entry name" value="FLAVOPROTEIN OXYGENASE"/>
    <property type="match status" value="1"/>
</dbReference>
<evidence type="ECO:0000256" key="3">
    <source>
        <dbReference type="ARBA" id="ARBA00022643"/>
    </source>
</evidence>
<evidence type="ECO:0000313" key="6">
    <source>
        <dbReference type="EMBL" id="CAB3806083.1"/>
    </source>
</evidence>
<evidence type="ECO:0000313" key="7">
    <source>
        <dbReference type="Proteomes" id="UP000494365"/>
    </source>
</evidence>
<reference evidence="6 7" key="1">
    <citation type="submission" date="2020-04" db="EMBL/GenBank/DDBJ databases">
        <authorList>
            <person name="De Canck E."/>
        </authorList>
    </citation>
    <scope>NUCLEOTIDE SEQUENCE [LARGE SCALE GENOMIC DNA]</scope>
    <source>
        <strain evidence="6 7">LMG 28614</strain>
    </source>
</reference>
<gene>
    <name evidence="6" type="ORF">LMG28614_06306</name>
</gene>
<keyword evidence="7" id="KW-1185">Reference proteome</keyword>
<protein>
    <recommendedName>
        <fullName evidence="5">Flavin reductase like domain-containing protein</fullName>
    </recommendedName>
</protein>
<evidence type="ECO:0000256" key="1">
    <source>
        <dbReference type="ARBA" id="ARBA00001917"/>
    </source>
</evidence>
<dbReference type="Gene3D" id="2.30.110.10">
    <property type="entry name" value="Electron Transport, Fmn-binding Protein, Chain A"/>
    <property type="match status" value="1"/>
</dbReference>
<dbReference type="RefSeq" id="WP_175153227.1">
    <property type="nucleotide sequence ID" value="NZ_CADIKK010000043.1"/>
</dbReference>
<dbReference type="InterPro" id="IPR012349">
    <property type="entry name" value="Split_barrel_FMN-bd"/>
</dbReference>
<keyword evidence="2" id="KW-0285">Flavoprotein</keyword>
<dbReference type="GO" id="GO:0016646">
    <property type="term" value="F:oxidoreductase activity, acting on the CH-NH group of donors, NAD or NADP as acceptor"/>
    <property type="evidence" value="ECO:0007669"/>
    <property type="project" value="UniProtKB-ARBA"/>
</dbReference>
<sequence>MTHIAMADLSTMQKYWLTTGSVGPRPIALVTSLNGDGVCNAAPYSAFNYMGENPPLFAIAVDHYGPESHRPGEMKDTLKNIVARGEFVVNMVDGPIVERAVLCGSDFPADISEPEAVGFAVTPSTSVSVPRIAEAPIAWECKLFKVLEFSEQRSIVFGEIVAMYIREDLLDGERLRVHVDRFEPYGRLGGPNYCRTTDRVRIAVPTYMPTVGAARE</sequence>
<dbReference type="GO" id="GO:0010181">
    <property type="term" value="F:FMN binding"/>
    <property type="evidence" value="ECO:0007669"/>
    <property type="project" value="InterPro"/>
</dbReference>
<dbReference type="PANTHER" id="PTHR33798:SF5">
    <property type="entry name" value="FLAVIN REDUCTASE LIKE DOMAIN-CONTAINING PROTEIN"/>
    <property type="match status" value="1"/>
</dbReference>
<dbReference type="Proteomes" id="UP000494365">
    <property type="component" value="Unassembled WGS sequence"/>
</dbReference>
<dbReference type="SUPFAM" id="SSF50475">
    <property type="entry name" value="FMN-binding split barrel"/>
    <property type="match status" value="1"/>
</dbReference>
<dbReference type="EMBL" id="CADIKK010000043">
    <property type="protein sequence ID" value="CAB3806083.1"/>
    <property type="molecule type" value="Genomic_DNA"/>
</dbReference>
<dbReference type="Pfam" id="PF01613">
    <property type="entry name" value="Flavin_Reduct"/>
    <property type="match status" value="1"/>
</dbReference>